<dbReference type="EMBL" id="CP053708">
    <property type="protein sequence ID" value="QKE89107.1"/>
    <property type="molecule type" value="Genomic_DNA"/>
</dbReference>
<keyword evidence="1" id="KW-0472">Membrane</keyword>
<dbReference type="RefSeq" id="WP_171836833.1">
    <property type="nucleotide sequence ID" value="NZ_CP053708.1"/>
</dbReference>
<proteinExistence type="predicted"/>
<dbReference type="Proteomes" id="UP000500767">
    <property type="component" value="Chromosome"/>
</dbReference>
<feature type="transmembrane region" description="Helical" evidence="1">
    <location>
        <begin position="32"/>
        <end position="50"/>
    </location>
</feature>
<dbReference type="AlphaFoldDB" id="A0A6M8HL89"/>
<keyword evidence="3" id="KW-1185">Reference proteome</keyword>
<reference evidence="2 3" key="1">
    <citation type="journal article" date="2014" name="World J. Microbiol. Biotechnol.">
        <title>Biodiversity and physiological characteristics of Antarctic and Arctic lichens-associated bacteria.</title>
        <authorList>
            <person name="Lee Y.M."/>
            <person name="Kim E.H."/>
            <person name="Lee H.K."/>
            <person name="Hong S.G."/>
        </authorList>
    </citation>
    <scope>NUCLEOTIDE SEQUENCE [LARGE SCALE GENOMIC DNA]</scope>
    <source>
        <strain evidence="2 3">PAMC 26569</strain>
    </source>
</reference>
<keyword evidence="1" id="KW-0812">Transmembrane</keyword>
<evidence type="ECO:0000256" key="1">
    <source>
        <dbReference type="SAM" id="Phobius"/>
    </source>
</evidence>
<protein>
    <recommendedName>
        <fullName evidence="4">Tetratricopeptide repeat protein</fullName>
    </recommendedName>
</protein>
<organism evidence="2 3">
    <name type="scientific">Lichenicola cladoniae</name>
    <dbReference type="NCBI Taxonomy" id="1484109"/>
    <lineage>
        <taxon>Bacteria</taxon>
        <taxon>Pseudomonadati</taxon>
        <taxon>Pseudomonadota</taxon>
        <taxon>Alphaproteobacteria</taxon>
        <taxon>Acetobacterales</taxon>
        <taxon>Acetobacteraceae</taxon>
        <taxon>Lichenicola</taxon>
    </lineage>
</organism>
<gene>
    <name evidence="2" type="ORF">HN018_02715</name>
</gene>
<dbReference type="SUPFAM" id="SSF48452">
    <property type="entry name" value="TPR-like"/>
    <property type="match status" value="1"/>
</dbReference>
<keyword evidence="1" id="KW-1133">Transmembrane helix</keyword>
<evidence type="ECO:0008006" key="4">
    <source>
        <dbReference type="Google" id="ProtNLM"/>
    </source>
</evidence>
<evidence type="ECO:0000313" key="3">
    <source>
        <dbReference type="Proteomes" id="UP000500767"/>
    </source>
</evidence>
<dbReference type="InterPro" id="IPR011990">
    <property type="entry name" value="TPR-like_helical_dom_sf"/>
</dbReference>
<dbReference type="Gene3D" id="1.25.40.10">
    <property type="entry name" value="Tetratricopeptide repeat domain"/>
    <property type="match status" value="1"/>
</dbReference>
<dbReference type="KEGG" id="lck:HN018_02715"/>
<name>A0A6M8HL89_9PROT</name>
<evidence type="ECO:0000313" key="2">
    <source>
        <dbReference type="EMBL" id="QKE89107.1"/>
    </source>
</evidence>
<sequence>MMGASLTSQCEQRLSDDTQAIAYRRRRCVRRYVRSLLFAFAIPGMAPAYAEPRIPSGDSVVLEQVPGIHDKSSLALRKLNSTLALDRHDLELALKVARLDIDQSRRLGDPRFLGRAEAALAPWPEEADRTPPEARLLHAVIMQSNHDFAGSIEALERVVAARPGMAQGWLTLAAVHHAQANYPAALHDCGQVAIGMLGLVPDVCTASVMSLVGRAPLALHAVGISLAQNALEARRQPAVAVWALSMQAETADRIGDPSAERYFEQALAVDNSDPYVLGAWSDWLLDHGRPQDVIHLLADYTRIDPLLLRLAIAEQAAGDARLAGSVAELATRFEASRLRGDTVHRREEARFMLVLQHQAPAALELAKANWTVQREPADARILLETAIAAHRPEAAGPVQAWLRDNGVEDIRLNTLAAQAASKARRGKA</sequence>
<accession>A0A6M8HL89</accession>